<dbReference type="PANTHER" id="PTHR46832">
    <property type="entry name" value="5'-METHYLTHIOADENOSINE/S-ADENOSYLHOMOCYSTEINE NUCLEOSIDASE"/>
    <property type="match status" value="1"/>
</dbReference>
<dbReference type="OrthoDB" id="7357315at2"/>
<gene>
    <name evidence="2" type="ORF">B8X00_10925</name>
</gene>
<keyword evidence="3" id="KW-1185">Reference proteome</keyword>
<feature type="domain" description="Nucleoside phosphorylase" evidence="1">
    <location>
        <begin position="40"/>
        <end position="168"/>
    </location>
</feature>
<evidence type="ECO:0000313" key="2">
    <source>
        <dbReference type="EMBL" id="PAK77417.1"/>
    </source>
</evidence>
<reference evidence="2 3" key="1">
    <citation type="submission" date="2017-04" db="EMBL/GenBank/DDBJ databases">
        <title>Kefir bacterial isolates.</title>
        <authorList>
            <person name="Kim Y."/>
            <person name="Blasche S."/>
            <person name="Patil K.R."/>
        </authorList>
    </citation>
    <scope>NUCLEOTIDE SEQUENCE [LARGE SCALE GENOMIC DNA]</scope>
    <source>
        <strain evidence="2 3">KR</strain>
    </source>
</reference>
<name>A0A269XVS8_9PROT</name>
<dbReference type="RefSeq" id="WP_086646381.1">
    <property type="nucleotide sequence ID" value="NZ_JBDNMF010000020.1"/>
</dbReference>
<dbReference type="EMBL" id="NCXK01000020">
    <property type="protein sequence ID" value="PAK77417.1"/>
    <property type="molecule type" value="Genomic_DNA"/>
</dbReference>
<organism evidence="2 3">
    <name type="scientific">Acetobacter fabarum</name>
    <dbReference type="NCBI Taxonomy" id="483199"/>
    <lineage>
        <taxon>Bacteria</taxon>
        <taxon>Pseudomonadati</taxon>
        <taxon>Pseudomonadota</taxon>
        <taxon>Alphaproteobacteria</taxon>
        <taxon>Acetobacterales</taxon>
        <taxon>Acetobacteraceae</taxon>
        <taxon>Acetobacter</taxon>
    </lineage>
</organism>
<proteinExistence type="predicted"/>
<dbReference type="GO" id="GO:0005829">
    <property type="term" value="C:cytosol"/>
    <property type="evidence" value="ECO:0007669"/>
    <property type="project" value="TreeGrafter"/>
</dbReference>
<comment type="caution">
    <text evidence="2">The sequence shown here is derived from an EMBL/GenBank/DDBJ whole genome shotgun (WGS) entry which is preliminary data.</text>
</comment>
<dbReference type="CDD" id="cd17768">
    <property type="entry name" value="adenosylhopane_nucleosidase_HpnG-like"/>
    <property type="match status" value="1"/>
</dbReference>
<dbReference type="Pfam" id="PF01048">
    <property type="entry name" value="PNP_UDP_1"/>
    <property type="match status" value="1"/>
</dbReference>
<sequence length="241" mass="24991">MTQSTTTHRAPTRPGILVGLKAEAQLIRGVFPHAAIAASGATSAGAQREANRLAACGADCLLSFGLAAGLDPALPPGTIVIPSAVQAWGNVWPSEPTLRHILGGEQAGVISGPLLHSDQVVLQAQHKADLFAATHCAALDMESGFLARAAHEAGLPFAVLRVVCDPATRSLPPITACVLSPDGGLQIGLLLRSLLRHPSQIGGLISLGRDAGLARKAMLRFLHEQATRPAFQQLTARTTQG</sequence>
<dbReference type="GO" id="GO:0019284">
    <property type="term" value="P:L-methionine salvage from S-adenosylmethionine"/>
    <property type="evidence" value="ECO:0007669"/>
    <property type="project" value="TreeGrafter"/>
</dbReference>
<dbReference type="InterPro" id="IPR035994">
    <property type="entry name" value="Nucleoside_phosphorylase_sf"/>
</dbReference>
<dbReference type="PANTHER" id="PTHR46832:SF1">
    <property type="entry name" value="5'-METHYLTHIOADENOSINE_S-ADENOSYLHOMOCYSTEINE NUCLEOSIDASE"/>
    <property type="match status" value="1"/>
</dbReference>
<dbReference type="Gene3D" id="3.40.50.1580">
    <property type="entry name" value="Nucleoside phosphorylase domain"/>
    <property type="match status" value="1"/>
</dbReference>
<dbReference type="SUPFAM" id="SSF53167">
    <property type="entry name" value="Purine and uridine phosphorylases"/>
    <property type="match status" value="1"/>
</dbReference>
<dbReference type="GO" id="GO:0008782">
    <property type="term" value="F:adenosylhomocysteine nucleosidase activity"/>
    <property type="evidence" value="ECO:0007669"/>
    <property type="project" value="TreeGrafter"/>
</dbReference>
<dbReference type="GO" id="GO:0008930">
    <property type="term" value="F:methylthioadenosine nucleosidase activity"/>
    <property type="evidence" value="ECO:0007669"/>
    <property type="project" value="TreeGrafter"/>
</dbReference>
<evidence type="ECO:0000259" key="1">
    <source>
        <dbReference type="Pfam" id="PF01048"/>
    </source>
</evidence>
<evidence type="ECO:0000313" key="3">
    <source>
        <dbReference type="Proteomes" id="UP000216151"/>
    </source>
</evidence>
<accession>A0A269XVS8</accession>
<protein>
    <recommendedName>
        <fullName evidence="1">Nucleoside phosphorylase domain-containing protein</fullName>
    </recommendedName>
</protein>
<dbReference type="InterPro" id="IPR000845">
    <property type="entry name" value="Nucleoside_phosphorylase_d"/>
</dbReference>
<dbReference type="Proteomes" id="UP000216151">
    <property type="component" value="Unassembled WGS sequence"/>
</dbReference>
<dbReference type="AlphaFoldDB" id="A0A269XVS8"/>
<dbReference type="GO" id="GO:0009116">
    <property type="term" value="P:nucleoside metabolic process"/>
    <property type="evidence" value="ECO:0007669"/>
    <property type="project" value="InterPro"/>
</dbReference>